<organism evidence="2 3">
    <name type="scientific">Flavihumibacter stibioxidans</name>
    <dbReference type="NCBI Taxonomy" id="1834163"/>
    <lineage>
        <taxon>Bacteria</taxon>
        <taxon>Pseudomonadati</taxon>
        <taxon>Bacteroidota</taxon>
        <taxon>Chitinophagia</taxon>
        <taxon>Chitinophagales</taxon>
        <taxon>Chitinophagaceae</taxon>
        <taxon>Flavihumibacter</taxon>
    </lineage>
</organism>
<proteinExistence type="predicted"/>
<name>A0ABR7M8Q3_9BACT</name>
<reference evidence="2 3" key="1">
    <citation type="submission" date="2016-07" db="EMBL/GenBank/DDBJ databases">
        <title>Genome analysis of Flavihumibacter stibioxidans YS-17.</title>
        <authorList>
            <person name="Shi K."/>
            <person name="Han Y."/>
            <person name="Wang G."/>
        </authorList>
    </citation>
    <scope>NUCLEOTIDE SEQUENCE [LARGE SCALE GENOMIC DNA]</scope>
    <source>
        <strain evidence="2 3">YS-17</strain>
    </source>
</reference>
<dbReference type="EMBL" id="MBUA01000012">
    <property type="protein sequence ID" value="MBC6491321.1"/>
    <property type="molecule type" value="Genomic_DNA"/>
</dbReference>
<keyword evidence="1" id="KW-1133">Transmembrane helix</keyword>
<evidence type="ECO:0000256" key="1">
    <source>
        <dbReference type="SAM" id="Phobius"/>
    </source>
</evidence>
<sequence length="176" mass="20052">MIKRPFRKNWPSLQSFGHPFVSSPIGMARSSKQTNISRQYPAGIKAVFQYCLLPLLAFFLTAAPLKSFSQSVGVFTPTEDNCSKIQPDHPLSSAQFSYHLPFESNPVDSEMEISEEEDDKFITDAFTCQDIVKYSSAELFYTAFIRNRLSQISSAIGNRPKVPFFILYHSWKRHLA</sequence>
<keyword evidence="3" id="KW-1185">Reference proteome</keyword>
<dbReference type="Proteomes" id="UP000765802">
    <property type="component" value="Unassembled WGS sequence"/>
</dbReference>
<keyword evidence="1" id="KW-0812">Transmembrane</keyword>
<protein>
    <submittedName>
        <fullName evidence="2">Uncharacterized protein</fullName>
    </submittedName>
</protein>
<feature type="transmembrane region" description="Helical" evidence="1">
    <location>
        <begin position="47"/>
        <end position="65"/>
    </location>
</feature>
<dbReference type="RefSeq" id="WP_187256623.1">
    <property type="nucleotide sequence ID" value="NZ_JBHULF010000014.1"/>
</dbReference>
<gene>
    <name evidence="2" type="ORF">BC349_09780</name>
</gene>
<evidence type="ECO:0000313" key="3">
    <source>
        <dbReference type="Proteomes" id="UP000765802"/>
    </source>
</evidence>
<keyword evidence="1" id="KW-0472">Membrane</keyword>
<evidence type="ECO:0000313" key="2">
    <source>
        <dbReference type="EMBL" id="MBC6491321.1"/>
    </source>
</evidence>
<accession>A0ABR7M8Q3</accession>
<comment type="caution">
    <text evidence="2">The sequence shown here is derived from an EMBL/GenBank/DDBJ whole genome shotgun (WGS) entry which is preliminary data.</text>
</comment>